<dbReference type="GeneID" id="106810801"/>
<keyword evidence="2" id="KW-0472">Membrane</keyword>
<dbReference type="Gene3D" id="2.60.40.10">
    <property type="entry name" value="Immunoglobulins"/>
    <property type="match status" value="1"/>
</dbReference>
<keyword evidence="2" id="KW-0812">Transmembrane</keyword>
<feature type="domain" description="Fibronectin type-III" evidence="3">
    <location>
        <begin position="93"/>
        <end position="191"/>
    </location>
</feature>
<protein>
    <submittedName>
        <fullName evidence="5">Uncharacterized protein LOC106810801 isoform X1</fullName>
    </submittedName>
</protein>
<dbReference type="InterPro" id="IPR036116">
    <property type="entry name" value="FN3_sf"/>
</dbReference>
<dbReference type="Proteomes" id="UP000695022">
    <property type="component" value="Unplaced"/>
</dbReference>
<proteinExistence type="predicted"/>
<sequence length="469" mass="52118">MCNDAPYRVIVDLTDQQTNRKVNQIRSQRVMQPSSFIMSLPTRQFAVLAALLVLAVSMGMTAGDHSHNKNNPPDADVSGSHLNLSTICDTAAARIALNTHDVTTKSVSLEWVVCRAYDKIHGFRVYWRRVGIDRSDQWTKSLVLHEDIRHHTIYNLSPGTVYEVCTVERSMNGTEGSPRLEKCDEIKTPDSTALAMGIIIGILASLLLIAFVVIVCLMRYYKDRVLLERAKGKIEVSRPIESTWPEDWESRRTTHSNLAMSDVGLPSRRTTATMVMDNMNGQGSANVSNVSGYSQRSGKSEKRGGPLPPVPPSLPQRDDSFFHTTGSKRYNQYGPKPPPPTEPPPDDSPRRFEPPPHDGLPDYDKRAPVPLPKPKELTLNPSQLPPSSSKYLTMENSQPTPPMPRPRRDHPEGESPPMTWKEPGAVGGGDVYLTPSDADEERNGGHVYHYIPYETIAGEENDHIANTAL</sequence>
<feature type="compositionally biased region" description="Polar residues" evidence="1">
    <location>
        <begin position="278"/>
        <end position="297"/>
    </location>
</feature>
<evidence type="ECO:0000313" key="5">
    <source>
        <dbReference type="RefSeq" id="XP_014669739.1"/>
    </source>
</evidence>
<dbReference type="CDD" id="cd00063">
    <property type="entry name" value="FN3"/>
    <property type="match status" value="1"/>
</dbReference>
<evidence type="ECO:0000313" key="4">
    <source>
        <dbReference type="Proteomes" id="UP000695022"/>
    </source>
</evidence>
<feature type="compositionally biased region" description="Polar residues" evidence="1">
    <location>
        <begin position="379"/>
        <end position="398"/>
    </location>
</feature>
<gene>
    <name evidence="5" type="primary">LOC106810801</name>
</gene>
<keyword evidence="2" id="KW-1133">Transmembrane helix</keyword>
<feature type="transmembrane region" description="Helical" evidence="2">
    <location>
        <begin position="45"/>
        <end position="63"/>
    </location>
</feature>
<feature type="transmembrane region" description="Helical" evidence="2">
    <location>
        <begin position="194"/>
        <end position="221"/>
    </location>
</feature>
<dbReference type="RefSeq" id="XP_014669739.1">
    <property type="nucleotide sequence ID" value="XM_014814253.1"/>
</dbReference>
<evidence type="ECO:0000256" key="1">
    <source>
        <dbReference type="SAM" id="MobiDB-lite"/>
    </source>
</evidence>
<dbReference type="InterPro" id="IPR003961">
    <property type="entry name" value="FN3_dom"/>
</dbReference>
<organism evidence="4 5">
    <name type="scientific">Priapulus caudatus</name>
    <name type="common">Priapulid worm</name>
    <dbReference type="NCBI Taxonomy" id="37621"/>
    <lineage>
        <taxon>Eukaryota</taxon>
        <taxon>Metazoa</taxon>
        <taxon>Ecdysozoa</taxon>
        <taxon>Scalidophora</taxon>
        <taxon>Priapulida</taxon>
        <taxon>Priapulimorpha</taxon>
        <taxon>Priapulimorphida</taxon>
        <taxon>Priapulidae</taxon>
        <taxon>Priapulus</taxon>
    </lineage>
</organism>
<feature type="region of interest" description="Disordered" evidence="1">
    <location>
        <begin position="278"/>
        <end position="444"/>
    </location>
</feature>
<dbReference type="SUPFAM" id="SSF49265">
    <property type="entry name" value="Fibronectin type III"/>
    <property type="match status" value="1"/>
</dbReference>
<dbReference type="PROSITE" id="PS50853">
    <property type="entry name" value="FN3"/>
    <property type="match status" value="1"/>
</dbReference>
<name>A0ABM1EC18_PRICU</name>
<evidence type="ECO:0000256" key="2">
    <source>
        <dbReference type="SAM" id="Phobius"/>
    </source>
</evidence>
<dbReference type="InterPro" id="IPR013783">
    <property type="entry name" value="Ig-like_fold"/>
</dbReference>
<feature type="compositionally biased region" description="Basic and acidic residues" evidence="1">
    <location>
        <begin position="347"/>
        <end position="367"/>
    </location>
</feature>
<accession>A0ABM1EC18</accession>
<evidence type="ECO:0000259" key="3">
    <source>
        <dbReference type="PROSITE" id="PS50853"/>
    </source>
</evidence>
<keyword evidence="4" id="KW-1185">Reference proteome</keyword>
<reference evidence="5" key="1">
    <citation type="submission" date="2025-08" db="UniProtKB">
        <authorList>
            <consortium name="RefSeq"/>
        </authorList>
    </citation>
    <scope>IDENTIFICATION</scope>
</reference>